<accession>A0AAX4JWM0</accession>
<feature type="region of interest" description="Disordered" evidence="1">
    <location>
        <begin position="40"/>
        <end position="97"/>
    </location>
</feature>
<feature type="compositionally biased region" description="Basic residues" evidence="1">
    <location>
        <begin position="68"/>
        <end position="89"/>
    </location>
</feature>
<protein>
    <submittedName>
        <fullName evidence="2">Uncharacterized protein</fullName>
    </submittedName>
</protein>
<dbReference type="InterPro" id="IPR018824">
    <property type="entry name" value="Conidiation-specific_6"/>
</dbReference>
<dbReference type="InterPro" id="IPR052670">
    <property type="entry name" value="UPF0654_domain"/>
</dbReference>
<evidence type="ECO:0000313" key="2">
    <source>
        <dbReference type="EMBL" id="WWC89767.1"/>
    </source>
</evidence>
<dbReference type="EMBL" id="CP144103">
    <property type="protein sequence ID" value="WWC89767.1"/>
    <property type="molecule type" value="Genomic_DNA"/>
</dbReference>
<sequence>MHGTTTTTRTTHHTTPHGAQHTSHRQNRIRGLKAAINNPRTTHAGRDHAQHQLHSMGVKSNHPSLGTRLRHLFHLPGKSHHKNHNHRATHTTTRTTY</sequence>
<reference evidence="2 3" key="1">
    <citation type="submission" date="2024-01" db="EMBL/GenBank/DDBJ databases">
        <title>Comparative genomics of Cryptococcus and Kwoniella reveals pathogenesis evolution and contrasting modes of karyotype evolution via chromosome fusion or intercentromeric recombination.</title>
        <authorList>
            <person name="Coelho M.A."/>
            <person name="David-Palma M."/>
            <person name="Shea T."/>
            <person name="Bowers K."/>
            <person name="McGinley-Smith S."/>
            <person name="Mohammad A.W."/>
            <person name="Gnirke A."/>
            <person name="Yurkov A.M."/>
            <person name="Nowrousian M."/>
            <person name="Sun S."/>
            <person name="Cuomo C.A."/>
            <person name="Heitman J."/>
        </authorList>
    </citation>
    <scope>NUCLEOTIDE SEQUENCE [LARGE SCALE GENOMIC DNA]</scope>
    <source>
        <strain evidence="2 3">CBS 6074</strain>
    </source>
</reference>
<dbReference type="AlphaFoldDB" id="A0AAX4JWM0"/>
<dbReference type="GO" id="GO:0005737">
    <property type="term" value="C:cytoplasm"/>
    <property type="evidence" value="ECO:0007669"/>
    <property type="project" value="TreeGrafter"/>
</dbReference>
<evidence type="ECO:0000256" key="1">
    <source>
        <dbReference type="SAM" id="MobiDB-lite"/>
    </source>
</evidence>
<organism evidence="2 3">
    <name type="scientific">Kwoniella dendrophila CBS 6074</name>
    <dbReference type="NCBI Taxonomy" id="1295534"/>
    <lineage>
        <taxon>Eukaryota</taxon>
        <taxon>Fungi</taxon>
        <taxon>Dikarya</taxon>
        <taxon>Basidiomycota</taxon>
        <taxon>Agaricomycotina</taxon>
        <taxon>Tremellomycetes</taxon>
        <taxon>Tremellales</taxon>
        <taxon>Cryptococcaceae</taxon>
        <taxon>Kwoniella</taxon>
    </lineage>
</organism>
<dbReference type="RefSeq" id="XP_066076530.1">
    <property type="nucleotide sequence ID" value="XM_066220433.1"/>
</dbReference>
<gene>
    <name evidence="2" type="ORF">L201_004693</name>
</gene>
<dbReference type="GeneID" id="91095363"/>
<dbReference type="PANTHER" id="PTHR36576:SF2">
    <property type="entry name" value="PROTEIN CON-6, PUTATIVE (AFU_ORTHOLOGUE AFUA_4G03615)-RELATED"/>
    <property type="match status" value="1"/>
</dbReference>
<proteinExistence type="predicted"/>
<dbReference type="Proteomes" id="UP001355207">
    <property type="component" value="Chromosome 6"/>
</dbReference>
<feature type="region of interest" description="Disordered" evidence="1">
    <location>
        <begin position="1"/>
        <end position="28"/>
    </location>
</feature>
<evidence type="ECO:0000313" key="3">
    <source>
        <dbReference type="Proteomes" id="UP001355207"/>
    </source>
</evidence>
<keyword evidence="3" id="KW-1185">Reference proteome</keyword>
<name>A0AAX4JWM0_9TREE</name>
<dbReference type="PANTHER" id="PTHR36576">
    <property type="entry name" value="UPF0654 PROTEIN C11D3.01C-RELATED"/>
    <property type="match status" value="1"/>
</dbReference>
<dbReference type="Pfam" id="PF10346">
    <property type="entry name" value="Con-6"/>
    <property type="match status" value="1"/>
</dbReference>